<gene>
    <name evidence="9" type="ORF">SFRA_032510</name>
</gene>
<dbReference type="AlphaFoldDB" id="A0A3R7EIH5"/>
<dbReference type="GO" id="GO:0017000">
    <property type="term" value="P:antibiotic biosynthetic process"/>
    <property type="evidence" value="ECO:0007669"/>
    <property type="project" value="UniProtKB-KW"/>
</dbReference>
<evidence type="ECO:0000256" key="4">
    <source>
        <dbReference type="ARBA" id="ARBA00022691"/>
    </source>
</evidence>
<keyword evidence="4" id="KW-0949">S-adenosyl-L-methionine</keyword>
<keyword evidence="6" id="KW-0460">Magnesium</keyword>
<dbReference type="PANTHER" id="PTHR40036:SF1">
    <property type="entry name" value="MACROCIN O-METHYLTRANSFERASE"/>
    <property type="match status" value="1"/>
</dbReference>
<evidence type="ECO:0000313" key="10">
    <source>
        <dbReference type="Proteomes" id="UP000028058"/>
    </source>
</evidence>
<dbReference type="PANTHER" id="PTHR40036">
    <property type="entry name" value="MACROCIN O-METHYLTRANSFERASE"/>
    <property type="match status" value="1"/>
</dbReference>
<evidence type="ECO:0000256" key="1">
    <source>
        <dbReference type="ARBA" id="ARBA00004792"/>
    </source>
</evidence>
<keyword evidence="3" id="KW-0808">Transferase</keyword>
<comment type="pathway">
    <text evidence="1">Antibiotic biosynthesis.</text>
</comment>
<keyword evidence="7" id="KW-0045">Antibiotic biosynthesis</keyword>
<comment type="similarity">
    <text evidence="8">Belongs to the methyltransferase TylF/MycF family.</text>
</comment>
<dbReference type="InterPro" id="IPR029063">
    <property type="entry name" value="SAM-dependent_MTases_sf"/>
</dbReference>
<dbReference type="Proteomes" id="UP000028058">
    <property type="component" value="Unassembled WGS sequence"/>
</dbReference>
<evidence type="ECO:0000256" key="7">
    <source>
        <dbReference type="ARBA" id="ARBA00023194"/>
    </source>
</evidence>
<evidence type="ECO:0000256" key="3">
    <source>
        <dbReference type="ARBA" id="ARBA00022679"/>
    </source>
</evidence>
<dbReference type="GO" id="GO:0032259">
    <property type="term" value="P:methylation"/>
    <property type="evidence" value="ECO:0007669"/>
    <property type="project" value="UniProtKB-KW"/>
</dbReference>
<dbReference type="InterPro" id="IPR008884">
    <property type="entry name" value="TylF_MeTrfase"/>
</dbReference>
<dbReference type="Gene3D" id="3.40.50.150">
    <property type="entry name" value="Vaccinia Virus protein VP39"/>
    <property type="match status" value="1"/>
</dbReference>
<dbReference type="SUPFAM" id="SSF53335">
    <property type="entry name" value="S-adenosyl-L-methionine-dependent methyltransferases"/>
    <property type="match status" value="1"/>
</dbReference>
<proteinExistence type="inferred from homology"/>
<dbReference type="GO" id="GO:0008168">
    <property type="term" value="F:methyltransferase activity"/>
    <property type="evidence" value="ECO:0007669"/>
    <property type="project" value="UniProtKB-KW"/>
</dbReference>
<keyword evidence="5" id="KW-0479">Metal-binding</keyword>
<evidence type="ECO:0000313" key="9">
    <source>
        <dbReference type="EMBL" id="RKM89897.1"/>
    </source>
</evidence>
<evidence type="ECO:0000256" key="2">
    <source>
        <dbReference type="ARBA" id="ARBA00022603"/>
    </source>
</evidence>
<name>A0A3R7EIH5_9ACTN</name>
<dbReference type="GO" id="GO:0046872">
    <property type="term" value="F:metal ion binding"/>
    <property type="evidence" value="ECO:0007669"/>
    <property type="project" value="UniProtKB-KW"/>
</dbReference>
<sequence>MELLKKVVSNVIYEDPTHVAGMITDASFDRTSRESGEDYPTVAHTMIGLKRLDNLHRCLADVVEDGVPGDFIETGVWRGGACIFARGLLNAYGQADRTVWVADSFQGFPELTGSDHPLDVEIDLHQYNEAVDLPTSEETVRENFARYGLLDDNVRFLAGWFKDTMPAAPVKQLAVMRLDGDSYGATMDVLDSLYERLSPGGYVIVDDYCIPACREAVHDFRDRLGIRDTIHRIDRQGAYWRHSG</sequence>
<keyword evidence="10" id="KW-1185">Reference proteome</keyword>
<evidence type="ECO:0000256" key="6">
    <source>
        <dbReference type="ARBA" id="ARBA00022842"/>
    </source>
</evidence>
<dbReference type="EMBL" id="JNAD02000027">
    <property type="protein sequence ID" value="RKM89897.1"/>
    <property type="molecule type" value="Genomic_DNA"/>
</dbReference>
<reference evidence="9 10" key="1">
    <citation type="journal article" date="2014" name="Genome Announc.">
        <title>Draft Genome Sequence of Streptomyces fradiae ATCC 19609, a Strain Highly Sensitive to Antibiotics.</title>
        <authorList>
            <person name="Bekker O.B."/>
            <person name="Klimina K.M."/>
            <person name="Vatlin A.A."/>
            <person name="Zakharevich N.V."/>
            <person name="Kasianov A.S."/>
            <person name="Danilenko V.N."/>
        </authorList>
    </citation>
    <scope>NUCLEOTIDE SEQUENCE [LARGE SCALE GENOMIC DNA]</scope>
    <source>
        <strain evidence="9 10">ATCC 19609</strain>
    </source>
</reference>
<protein>
    <submittedName>
        <fullName evidence="9">Macrocin O-methyltransferase</fullName>
    </submittedName>
</protein>
<dbReference type="OrthoDB" id="3826968at2"/>
<dbReference type="Pfam" id="PF05711">
    <property type="entry name" value="TylF"/>
    <property type="match status" value="1"/>
</dbReference>
<accession>A0A3R7EIH5</accession>
<comment type="caution">
    <text evidence="9">The sequence shown here is derived from an EMBL/GenBank/DDBJ whole genome shotgun (WGS) entry which is preliminary data.</text>
</comment>
<dbReference type="FunFam" id="3.40.50.150:FF:000331">
    <property type="entry name" value="Macrocin O-methyltransferase"/>
    <property type="match status" value="1"/>
</dbReference>
<keyword evidence="2" id="KW-0489">Methyltransferase</keyword>
<organism evidence="9 10">
    <name type="scientific">Streptomyces xinghaiensis</name>
    <dbReference type="NCBI Taxonomy" id="1038928"/>
    <lineage>
        <taxon>Bacteria</taxon>
        <taxon>Bacillati</taxon>
        <taxon>Actinomycetota</taxon>
        <taxon>Actinomycetes</taxon>
        <taxon>Kitasatosporales</taxon>
        <taxon>Streptomycetaceae</taxon>
        <taxon>Streptomyces</taxon>
    </lineage>
</organism>
<evidence type="ECO:0000256" key="8">
    <source>
        <dbReference type="ARBA" id="ARBA00060900"/>
    </source>
</evidence>
<evidence type="ECO:0000256" key="5">
    <source>
        <dbReference type="ARBA" id="ARBA00022723"/>
    </source>
</evidence>